<dbReference type="GO" id="GO:0008233">
    <property type="term" value="F:peptidase activity"/>
    <property type="evidence" value="ECO:0007669"/>
    <property type="project" value="UniProtKB-KW"/>
</dbReference>
<dbReference type="RefSeq" id="WP_204823675.1">
    <property type="nucleotide sequence ID" value="NZ_JBHUGF010000010.1"/>
</dbReference>
<dbReference type="Gene3D" id="2.40.70.10">
    <property type="entry name" value="Acid Proteases"/>
    <property type="match status" value="1"/>
</dbReference>
<dbReference type="SUPFAM" id="SSF50630">
    <property type="entry name" value="Acid proteases"/>
    <property type="match status" value="1"/>
</dbReference>
<reference evidence="2" key="1">
    <citation type="journal article" date="2019" name="Int. J. Syst. Evol. Microbiol.">
        <title>The Global Catalogue of Microorganisms (GCM) 10K type strain sequencing project: providing services to taxonomists for standard genome sequencing and annotation.</title>
        <authorList>
            <consortium name="The Broad Institute Genomics Platform"/>
            <consortium name="The Broad Institute Genome Sequencing Center for Infectious Disease"/>
            <person name="Wu L."/>
            <person name="Ma J."/>
        </authorList>
    </citation>
    <scope>NUCLEOTIDE SEQUENCE [LARGE SCALE GENOMIC DNA]</scope>
    <source>
        <strain evidence="2">CGMCC 1.15067</strain>
    </source>
</reference>
<comment type="caution">
    <text evidence="1">The sequence shown here is derived from an EMBL/GenBank/DDBJ whole genome shotgun (WGS) entry which is preliminary data.</text>
</comment>
<dbReference type="PROSITE" id="PS00141">
    <property type="entry name" value="ASP_PROTEASE"/>
    <property type="match status" value="1"/>
</dbReference>
<dbReference type="Proteomes" id="UP001597403">
    <property type="component" value="Unassembled WGS sequence"/>
</dbReference>
<keyword evidence="1" id="KW-0645">Protease</keyword>
<gene>
    <name evidence="1" type="ORF">ACFSGI_08295</name>
</gene>
<dbReference type="InterPro" id="IPR001969">
    <property type="entry name" value="Aspartic_peptidase_AS"/>
</dbReference>
<organism evidence="1 2">
    <name type="scientific">Paenibacillus nicotianae</name>
    <dbReference type="NCBI Taxonomy" id="1526551"/>
    <lineage>
        <taxon>Bacteria</taxon>
        <taxon>Bacillati</taxon>
        <taxon>Bacillota</taxon>
        <taxon>Bacilli</taxon>
        <taxon>Bacillales</taxon>
        <taxon>Paenibacillaceae</taxon>
        <taxon>Paenibacillus</taxon>
    </lineage>
</organism>
<protein>
    <submittedName>
        <fullName evidence="1">Aspartyl protease family protein</fullName>
    </submittedName>
</protein>
<keyword evidence="1" id="KW-0378">Hydrolase</keyword>
<dbReference type="EMBL" id="JBHUGF010000010">
    <property type="protein sequence ID" value="MFD1989955.1"/>
    <property type="molecule type" value="Genomic_DNA"/>
</dbReference>
<evidence type="ECO:0000313" key="2">
    <source>
        <dbReference type="Proteomes" id="UP001597403"/>
    </source>
</evidence>
<proteinExistence type="predicted"/>
<keyword evidence="2" id="KW-1185">Reference proteome</keyword>
<sequence length="123" mass="13485">MKINYDGQLMTVSLTVTFRGKSVQINNVIIDTGSSHTIFSPDILEEIGLVYENGDAIYEAYGIGGSAPFFTKVVDSIQIDAEIISNIEIDVGILPKNHQGLLGLDILLSHSFIIDLKNLELYV</sequence>
<evidence type="ECO:0000313" key="1">
    <source>
        <dbReference type="EMBL" id="MFD1989955.1"/>
    </source>
</evidence>
<accession>A0ABW4UU19</accession>
<dbReference type="InterPro" id="IPR021109">
    <property type="entry name" value="Peptidase_aspartic_dom_sf"/>
</dbReference>
<dbReference type="Pfam" id="PF13650">
    <property type="entry name" value="Asp_protease_2"/>
    <property type="match status" value="1"/>
</dbReference>
<dbReference type="GO" id="GO:0006508">
    <property type="term" value="P:proteolysis"/>
    <property type="evidence" value="ECO:0007669"/>
    <property type="project" value="UniProtKB-KW"/>
</dbReference>
<name>A0ABW4UU19_9BACL</name>